<dbReference type="Proteomes" id="UP001159363">
    <property type="component" value="Chromosome 3"/>
</dbReference>
<dbReference type="PROSITE" id="PS50158">
    <property type="entry name" value="ZF_CCHC"/>
    <property type="match status" value="1"/>
</dbReference>
<keyword evidence="1" id="KW-0479">Metal-binding</keyword>
<evidence type="ECO:0000259" key="2">
    <source>
        <dbReference type="PROSITE" id="PS50158"/>
    </source>
</evidence>
<proteinExistence type="predicted"/>
<evidence type="ECO:0000313" key="3">
    <source>
        <dbReference type="EMBL" id="KAJ8888505.1"/>
    </source>
</evidence>
<accession>A0ABQ9HWR4</accession>
<evidence type="ECO:0000256" key="1">
    <source>
        <dbReference type="PROSITE-ProRule" id="PRU00047"/>
    </source>
</evidence>
<sequence length="417" mass="48213">MIASGTSKKPYAVKVAIFLNIVGEDSVEIFNTFNLPDEARNDYKEVIKAFENYIRPRRNVPYERFLLYSRKQKEGEPFQQLITDLKTLVRSCEFDDQVNDIVRDCIFMGVCDKILQKEMLQTQHLTLEWACELATLAEVSQQQLKCLQSITPDTHLPQSGTTTSVNTVVKHKRGQDWHSRKSSVQAPQKCKQCRFSHPRYRCPAYGKPCFKCGKLNHFSNMCKNINHIKEVKVAHHHNSDSESEDTFFINGVQVRAESAYRKVKSVNNLHEVTKWHEVILIEDVKLNLKLGSWSEVNIIPETIFNKANRQFKVRDTSETLECYGEFKIKHKGIVSLRCETTTAVEYLEFCIVSADRTPILGLDACLRLNLIKRIHSVEPLHSYQMRSQQDPKTQFIQDNIDVFQGLGKFPYRCNMSV</sequence>
<dbReference type="InterPro" id="IPR001878">
    <property type="entry name" value="Znf_CCHC"/>
</dbReference>
<organism evidence="3 4">
    <name type="scientific">Dryococelus australis</name>
    <dbReference type="NCBI Taxonomy" id="614101"/>
    <lineage>
        <taxon>Eukaryota</taxon>
        <taxon>Metazoa</taxon>
        <taxon>Ecdysozoa</taxon>
        <taxon>Arthropoda</taxon>
        <taxon>Hexapoda</taxon>
        <taxon>Insecta</taxon>
        <taxon>Pterygota</taxon>
        <taxon>Neoptera</taxon>
        <taxon>Polyneoptera</taxon>
        <taxon>Phasmatodea</taxon>
        <taxon>Verophasmatodea</taxon>
        <taxon>Anareolatae</taxon>
        <taxon>Phasmatidae</taxon>
        <taxon>Eurycanthinae</taxon>
        <taxon>Dryococelus</taxon>
    </lineage>
</organism>
<protein>
    <recommendedName>
        <fullName evidence="2">CCHC-type domain-containing protein</fullName>
    </recommendedName>
</protein>
<evidence type="ECO:0000313" key="4">
    <source>
        <dbReference type="Proteomes" id="UP001159363"/>
    </source>
</evidence>
<comment type="caution">
    <text evidence="3">The sequence shown here is derived from an EMBL/GenBank/DDBJ whole genome shotgun (WGS) entry which is preliminary data.</text>
</comment>
<dbReference type="Pfam" id="PF00098">
    <property type="entry name" value="zf-CCHC"/>
    <property type="match status" value="1"/>
</dbReference>
<dbReference type="PANTHER" id="PTHR33198">
    <property type="entry name" value="ANK_REP_REGION DOMAIN-CONTAINING PROTEIN-RELATED"/>
    <property type="match status" value="1"/>
</dbReference>
<dbReference type="EMBL" id="JARBHB010000003">
    <property type="protein sequence ID" value="KAJ8888505.1"/>
    <property type="molecule type" value="Genomic_DNA"/>
</dbReference>
<keyword evidence="4" id="KW-1185">Reference proteome</keyword>
<gene>
    <name evidence="3" type="ORF">PR048_007996</name>
</gene>
<feature type="domain" description="CCHC-type" evidence="2">
    <location>
        <begin position="209"/>
        <end position="224"/>
    </location>
</feature>
<name>A0ABQ9HWR4_9NEOP</name>
<reference evidence="3 4" key="1">
    <citation type="submission" date="2023-02" db="EMBL/GenBank/DDBJ databases">
        <title>LHISI_Scaffold_Assembly.</title>
        <authorList>
            <person name="Stuart O.P."/>
            <person name="Cleave R."/>
            <person name="Magrath M.J.L."/>
            <person name="Mikheyev A.S."/>
        </authorList>
    </citation>
    <scope>NUCLEOTIDE SEQUENCE [LARGE SCALE GENOMIC DNA]</scope>
    <source>
        <strain evidence="3">Daus_M_001</strain>
        <tissue evidence="3">Leg muscle</tissue>
    </source>
</reference>
<keyword evidence="1" id="KW-0863">Zinc-finger</keyword>
<keyword evidence="1" id="KW-0862">Zinc</keyword>